<dbReference type="AlphaFoldDB" id="A0A1F8BBY2"/>
<dbReference type="Pfam" id="PF00009">
    <property type="entry name" value="GTP_EFTU"/>
    <property type="match status" value="1"/>
</dbReference>
<dbReference type="PANTHER" id="PTHR43381:SF4">
    <property type="entry name" value="EUKARYOTIC TRANSLATION INITIATION FACTOR 5B"/>
    <property type="match status" value="1"/>
</dbReference>
<accession>A0A1F8BBY2</accession>
<dbReference type="Pfam" id="PF22042">
    <property type="entry name" value="EF-G_D2"/>
    <property type="match status" value="1"/>
</dbReference>
<evidence type="ECO:0000313" key="7">
    <source>
        <dbReference type="EMBL" id="OGM60875.1"/>
    </source>
</evidence>
<dbReference type="Pfam" id="PF11987">
    <property type="entry name" value="IF-2"/>
    <property type="match status" value="1"/>
</dbReference>
<name>A0A1F8BBY2_9BACT</name>
<evidence type="ECO:0000256" key="4">
    <source>
        <dbReference type="ARBA" id="ARBA00022917"/>
    </source>
</evidence>
<dbReference type="SUPFAM" id="SSF52156">
    <property type="entry name" value="Initiation factor IF2/eIF5b, domain 3"/>
    <property type="match status" value="1"/>
</dbReference>
<keyword evidence="5" id="KW-0342">GTP-binding</keyword>
<dbReference type="GO" id="GO:0003924">
    <property type="term" value="F:GTPase activity"/>
    <property type="evidence" value="ECO:0007669"/>
    <property type="project" value="InterPro"/>
</dbReference>
<dbReference type="InterPro" id="IPR027417">
    <property type="entry name" value="P-loop_NTPase"/>
</dbReference>
<proteinExistence type="inferred from homology"/>
<reference evidence="7 8" key="1">
    <citation type="journal article" date="2016" name="Nat. Commun.">
        <title>Thousands of microbial genomes shed light on interconnected biogeochemical processes in an aquifer system.</title>
        <authorList>
            <person name="Anantharaman K."/>
            <person name="Brown C.T."/>
            <person name="Hug L.A."/>
            <person name="Sharon I."/>
            <person name="Castelle C.J."/>
            <person name="Probst A.J."/>
            <person name="Thomas B.C."/>
            <person name="Singh A."/>
            <person name="Wilkins M.J."/>
            <person name="Karaoz U."/>
            <person name="Brodie E.L."/>
            <person name="Williams K.H."/>
            <person name="Hubbard S.S."/>
            <person name="Banfield J.F."/>
        </authorList>
    </citation>
    <scope>NUCLEOTIDE SEQUENCE [LARGE SCALE GENOMIC DNA]</scope>
</reference>
<evidence type="ECO:0000313" key="8">
    <source>
        <dbReference type="Proteomes" id="UP000176404"/>
    </source>
</evidence>
<dbReference type="Gene3D" id="3.40.50.10050">
    <property type="entry name" value="Translation initiation factor IF- 2, domain 3"/>
    <property type="match status" value="1"/>
</dbReference>
<dbReference type="Gene3D" id="3.40.50.300">
    <property type="entry name" value="P-loop containing nucleotide triphosphate hydrolases"/>
    <property type="match status" value="1"/>
</dbReference>
<evidence type="ECO:0000256" key="2">
    <source>
        <dbReference type="ARBA" id="ARBA00022540"/>
    </source>
</evidence>
<evidence type="ECO:0000256" key="1">
    <source>
        <dbReference type="ARBA" id="ARBA00007733"/>
    </source>
</evidence>
<evidence type="ECO:0000259" key="6">
    <source>
        <dbReference type="PROSITE" id="PS51722"/>
    </source>
</evidence>
<dbReference type="EMBL" id="MGHD01000002">
    <property type="protein sequence ID" value="OGM60875.1"/>
    <property type="molecule type" value="Genomic_DNA"/>
</dbReference>
<dbReference type="GO" id="GO:0005737">
    <property type="term" value="C:cytoplasm"/>
    <property type="evidence" value="ECO:0007669"/>
    <property type="project" value="TreeGrafter"/>
</dbReference>
<dbReference type="GO" id="GO:0005525">
    <property type="term" value="F:GTP binding"/>
    <property type="evidence" value="ECO:0007669"/>
    <property type="project" value="UniProtKB-KW"/>
</dbReference>
<dbReference type="PROSITE" id="PS51722">
    <property type="entry name" value="G_TR_2"/>
    <property type="match status" value="1"/>
</dbReference>
<dbReference type="InterPro" id="IPR053905">
    <property type="entry name" value="EF-G-like_DII"/>
</dbReference>
<comment type="similarity">
    <text evidence="1">Belongs to the TRAFAC class translation factor GTPase superfamily. Classic translation factor GTPase family. IF-2 subfamily.</text>
</comment>
<dbReference type="Gene3D" id="2.40.30.10">
    <property type="entry name" value="Translation factors"/>
    <property type="match status" value="2"/>
</dbReference>
<dbReference type="NCBIfam" id="TIGR00231">
    <property type="entry name" value="small_GTP"/>
    <property type="match status" value="1"/>
</dbReference>
<keyword evidence="3" id="KW-0547">Nucleotide-binding</keyword>
<dbReference type="InterPro" id="IPR005225">
    <property type="entry name" value="Small_GTP-bd"/>
</dbReference>
<dbReference type="FunFam" id="3.40.50.300:FF:000019">
    <property type="entry name" value="Translation initiation factor IF-2"/>
    <property type="match status" value="1"/>
</dbReference>
<dbReference type="InterPro" id="IPR000795">
    <property type="entry name" value="T_Tr_GTP-bd_dom"/>
</dbReference>
<evidence type="ECO:0000256" key="5">
    <source>
        <dbReference type="ARBA" id="ARBA00023134"/>
    </source>
</evidence>
<dbReference type="InterPro" id="IPR009000">
    <property type="entry name" value="Transl_B-barrel_sf"/>
</dbReference>
<evidence type="ECO:0000256" key="3">
    <source>
        <dbReference type="ARBA" id="ARBA00022741"/>
    </source>
</evidence>
<dbReference type="PANTHER" id="PTHR43381">
    <property type="entry name" value="TRANSLATION INITIATION FACTOR IF-2-RELATED"/>
    <property type="match status" value="1"/>
</dbReference>
<dbReference type="SUPFAM" id="SSF50447">
    <property type="entry name" value="Translation proteins"/>
    <property type="match status" value="2"/>
</dbReference>
<keyword evidence="2" id="KW-0396">Initiation factor</keyword>
<organism evidence="7 8">
    <name type="scientific">Candidatus Woesebacteria bacterium RIFCSPLOWO2_01_FULL_39_10b</name>
    <dbReference type="NCBI Taxonomy" id="1802517"/>
    <lineage>
        <taxon>Bacteria</taxon>
        <taxon>Candidatus Woeseibacteriota</taxon>
    </lineage>
</organism>
<sequence length="474" mass="51256">MEKTIKDQNGLSHPPVVCVLGHVDHGKTTLLDKIRKTSVAEKESGGITQSIGASIVVTKEGKKITFIDTPGHAAFANMRSQGARVADIAILVVAGDDGVKPQTKEALNCILTSEIPFIVAVTKIDLPSSQVDSVKAQLEKEGVVFEGKGGDVPLIAVSAKTGEGMEELLEMIVLVSELANVKGEEKGQLESVVIETGKDKRGIFATVIIRNGKLEVGEEIVTGDARTKIRGIFDHQGKPVKKLLPGEPGQIIGFSHPPAVGSKVWHSQEKKDILEVSKPKLIQVIKKKNEGEISVVIKAKSAGSLEAILSNLPKGIFLVDFSVGDVNESDIFMAKPAGAYIFAFESKTSGSVKKLAEAEGVGIYSFKIIYELFEKLEKVVEESKVQILGKAKVIESFPYDDKRIAGCKLDEGKIAKTDKLILTRNEKKLGEVKIISIKKGRQVVEKVKQGEEFGVLFTPQLEFKVGDVLISERN</sequence>
<feature type="domain" description="Tr-type G" evidence="6">
    <location>
        <begin position="12"/>
        <end position="181"/>
    </location>
</feature>
<comment type="caution">
    <text evidence="7">The sequence shown here is derived from an EMBL/GenBank/DDBJ whole genome shotgun (WGS) entry which is preliminary data.</text>
</comment>
<dbReference type="CDD" id="cd01887">
    <property type="entry name" value="IF2_eIF5B"/>
    <property type="match status" value="1"/>
</dbReference>
<dbReference type="InterPro" id="IPR023115">
    <property type="entry name" value="TIF_IF2_dom3"/>
</dbReference>
<dbReference type="SUPFAM" id="SSF52540">
    <property type="entry name" value="P-loop containing nucleoside triphosphate hydrolases"/>
    <property type="match status" value="1"/>
</dbReference>
<keyword evidence="4" id="KW-0648">Protein biosynthesis</keyword>
<gene>
    <name evidence="7" type="ORF">A2892_04440</name>
</gene>
<dbReference type="STRING" id="1802517.A2892_04440"/>
<dbReference type="GO" id="GO:0003743">
    <property type="term" value="F:translation initiation factor activity"/>
    <property type="evidence" value="ECO:0007669"/>
    <property type="project" value="UniProtKB-KW"/>
</dbReference>
<dbReference type="Proteomes" id="UP000176404">
    <property type="component" value="Unassembled WGS sequence"/>
</dbReference>
<dbReference type="InterPro" id="IPR036925">
    <property type="entry name" value="TIF_IF2_dom3_sf"/>
</dbReference>
<dbReference type="InterPro" id="IPR015760">
    <property type="entry name" value="TIF_IF2"/>
</dbReference>
<protein>
    <recommendedName>
        <fullName evidence="6">Tr-type G domain-containing protein</fullName>
    </recommendedName>
</protein>